<sequence>MNLDDLRQELNTRADEAGQPDLLAGVHHRIRRTKQRRLATALTATAAVAAVALGVVPNALTTTKDPDPAVTPTPSDYRHNGLVFGANENGSRLEKAWAGKKGENAIEFQWTPSTTDLTLTPYCADPADGSNQVKVSFNGLSVVPPQSCADAGPEATQRFTLGAWDEIWTSVGHGMQPIRIKVEILTPGGTPVTGPEVQVGLGIYRTGQGSKPPADSFPSRPIEAGPKDVVRDGIRYPGKLGDETLAAAVIGAQGENSVSLRWTPTSYDVTFAKLCVAAGSPDQPMARFTVNGRRWMGFSCDESAQQGRSSSSSVYYDELMPLRGLLKLGEENVITLQLTSSTPPERRLTDKNGRLGFAIYQHGPSHQVVAGSSLRLAERIHHNGFTYKLQGFKTAPAESNARVRMDGPADKPFLLVAGGYAEPTNTPDDQTRKMTITGLPDELQATHSGPGMPGISTIPVPSQRARTLAATLSGPTNKDGYLFMAIYLPVP</sequence>
<dbReference type="Proteomes" id="UP001589890">
    <property type="component" value="Unassembled WGS sequence"/>
</dbReference>
<keyword evidence="1" id="KW-0812">Transmembrane</keyword>
<name>A0ABV6QVF2_9ACTN</name>
<dbReference type="EMBL" id="JBHLTC010000040">
    <property type="protein sequence ID" value="MFC0628618.1"/>
    <property type="molecule type" value="Genomic_DNA"/>
</dbReference>
<dbReference type="RefSeq" id="WP_380055243.1">
    <property type="nucleotide sequence ID" value="NZ_JBHLTC010000040.1"/>
</dbReference>
<proteinExistence type="predicted"/>
<feature type="transmembrane region" description="Helical" evidence="1">
    <location>
        <begin position="38"/>
        <end position="60"/>
    </location>
</feature>
<organism evidence="2 3">
    <name type="scientific">Kribbella deserti</name>
    <dbReference type="NCBI Taxonomy" id="1926257"/>
    <lineage>
        <taxon>Bacteria</taxon>
        <taxon>Bacillati</taxon>
        <taxon>Actinomycetota</taxon>
        <taxon>Actinomycetes</taxon>
        <taxon>Propionibacteriales</taxon>
        <taxon>Kribbellaceae</taxon>
        <taxon>Kribbella</taxon>
    </lineage>
</organism>
<keyword evidence="1" id="KW-0472">Membrane</keyword>
<evidence type="ECO:0000313" key="3">
    <source>
        <dbReference type="Proteomes" id="UP001589890"/>
    </source>
</evidence>
<keyword evidence="1" id="KW-1133">Transmembrane helix</keyword>
<protein>
    <submittedName>
        <fullName evidence="2">Uncharacterized protein</fullName>
    </submittedName>
</protein>
<accession>A0ABV6QVF2</accession>
<gene>
    <name evidence="2" type="ORF">ACFFGN_31400</name>
</gene>
<reference evidence="2 3" key="1">
    <citation type="submission" date="2024-09" db="EMBL/GenBank/DDBJ databases">
        <authorList>
            <person name="Sun Q."/>
            <person name="Mori K."/>
        </authorList>
    </citation>
    <scope>NUCLEOTIDE SEQUENCE [LARGE SCALE GENOMIC DNA]</scope>
    <source>
        <strain evidence="2 3">CGMCC 1.15906</strain>
    </source>
</reference>
<evidence type="ECO:0000256" key="1">
    <source>
        <dbReference type="SAM" id="Phobius"/>
    </source>
</evidence>
<keyword evidence="3" id="KW-1185">Reference proteome</keyword>
<comment type="caution">
    <text evidence="2">The sequence shown here is derived from an EMBL/GenBank/DDBJ whole genome shotgun (WGS) entry which is preliminary data.</text>
</comment>
<evidence type="ECO:0000313" key="2">
    <source>
        <dbReference type="EMBL" id="MFC0628618.1"/>
    </source>
</evidence>